<evidence type="ECO:0000256" key="7">
    <source>
        <dbReference type="ARBA" id="ARBA00038168"/>
    </source>
</evidence>
<proteinExistence type="inferred from homology"/>
<keyword evidence="4 8" id="KW-0479">Metal-binding</keyword>
<dbReference type="OrthoDB" id="260519at2759"/>
<evidence type="ECO:0000256" key="6">
    <source>
        <dbReference type="ARBA" id="ARBA00023136"/>
    </source>
</evidence>
<dbReference type="SUPFAM" id="SSF55856">
    <property type="entry name" value="Cytochrome b5-like heme/steroid binding domain"/>
    <property type="match status" value="1"/>
</dbReference>
<protein>
    <submittedName>
        <fullName evidence="11">Cytochrome b5</fullName>
    </submittedName>
</protein>
<dbReference type="GO" id="GO:0046872">
    <property type="term" value="F:metal ion binding"/>
    <property type="evidence" value="ECO:0007669"/>
    <property type="project" value="UniProtKB-UniRule"/>
</dbReference>
<dbReference type="EMBL" id="KQ760995">
    <property type="protein sequence ID" value="OAD58500.1"/>
    <property type="molecule type" value="Genomic_DNA"/>
</dbReference>
<evidence type="ECO:0000256" key="9">
    <source>
        <dbReference type="SAM" id="MobiDB-lite"/>
    </source>
</evidence>
<comment type="subcellular location">
    <subcellularLocation>
        <location evidence="1">Membrane</location>
    </subcellularLocation>
</comment>
<dbReference type="InterPro" id="IPR001199">
    <property type="entry name" value="Cyt_B5-like_heme/steroid-bd"/>
</dbReference>
<keyword evidence="5 8" id="KW-0408">Iron</keyword>
<evidence type="ECO:0000256" key="1">
    <source>
        <dbReference type="ARBA" id="ARBA00004370"/>
    </source>
</evidence>
<sequence length="127" mass="14354">MSKQYTRSEVVNSNSKEKILIILHDKVYDVLSFLNEHPGGEEILLDHRGKDGSEDFDDVGHSKDAFDLMSKYQVGELIESERSNNAPKLSWTSGYTKDDKNKDQGISQSVLAIIVVVLIAIVYYVYL</sequence>
<dbReference type="FunFam" id="3.10.120.10:FF:000002">
    <property type="entry name" value="Cytochrome b5 type B"/>
    <property type="match status" value="1"/>
</dbReference>
<feature type="region of interest" description="Disordered" evidence="9">
    <location>
        <begin position="82"/>
        <end position="103"/>
    </location>
</feature>
<organism evidence="11 12">
    <name type="scientific">Eufriesea mexicana</name>
    <dbReference type="NCBI Taxonomy" id="516756"/>
    <lineage>
        <taxon>Eukaryota</taxon>
        <taxon>Metazoa</taxon>
        <taxon>Ecdysozoa</taxon>
        <taxon>Arthropoda</taxon>
        <taxon>Hexapoda</taxon>
        <taxon>Insecta</taxon>
        <taxon>Pterygota</taxon>
        <taxon>Neoptera</taxon>
        <taxon>Endopterygota</taxon>
        <taxon>Hymenoptera</taxon>
        <taxon>Apocrita</taxon>
        <taxon>Aculeata</taxon>
        <taxon>Apoidea</taxon>
        <taxon>Anthophila</taxon>
        <taxon>Apidae</taxon>
        <taxon>Eufriesea</taxon>
    </lineage>
</organism>
<dbReference type="InterPro" id="IPR018506">
    <property type="entry name" value="Cyt_B5_heme-BS"/>
</dbReference>
<dbReference type="PANTHER" id="PTHR19359:SF14">
    <property type="entry name" value="CYTOCHROME B5 A"/>
    <property type="match status" value="1"/>
</dbReference>
<dbReference type="SMART" id="SM01117">
    <property type="entry name" value="Cyt-b5"/>
    <property type="match status" value="1"/>
</dbReference>
<feature type="domain" description="Cytochrome b5 heme-binding" evidence="10">
    <location>
        <begin position="2"/>
        <end position="78"/>
    </location>
</feature>
<keyword evidence="2 8" id="KW-0349">Heme</keyword>
<dbReference type="Pfam" id="PF00173">
    <property type="entry name" value="Cyt-b5"/>
    <property type="match status" value="1"/>
</dbReference>
<dbReference type="GO" id="GO:0016020">
    <property type="term" value="C:membrane"/>
    <property type="evidence" value="ECO:0007669"/>
    <property type="project" value="UniProtKB-SubCell"/>
</dbReference>
<feature type="compositionally biased region" description="Polar residues" evidence="9">
    <location>
        <begin position="83"/>
        <end position="95"/>
    </location>
</feature>
<keyword evidence="12" id="KW-1185">Reference proteome</keyword>
<evidence type="ECO:0000256" key="8">
    <source>
        <dbReference type="RuleBase" id="RU362121"/>
    </source>
</evidence>
<dbReference type="PROSITE" id="PS00191">
    <property type="entry name" value="CYTOCHROME_B5_1"/>
    <property type="match status" value="1"/>
</dbReference>
<evidence type="ECO:0000256" key="4">
    <source>
        <dbReference type="ARBA" id="ARBA00022723"/>
    </source>
</evidence>
<feature type="transmembrane region" description="Helical" evidence="8">
    <location>
        <begin position="106"/>
        <end position="126"/>
    </location>
</feature>
<evidence type="ECO:0000256" key="2">
    <source>
        <dbReference type="ARBA" id="ARBA00022617"/>
    </source>
</evidence>
<dbReference type="AlphaFoldDB" id="A0A310SQL3"/>
<dbReference type="InterPro" id="IPR050668">
    <property type="entry name" value="Cytochrome_b5"/>
</dbReference>
<dbReference type="PROSITE" id="PS50255">
    <property type="entry name" value="CYTOCHROME_B5_2"/>
    <property type="match status" value="1"/>
</dbReference>
<comment type="similarity">
    <text evidence="7 8">Belongs to the cytochrome b5 family.</text>
</comment>
<keyword evidence="6 8" id="KW-0472">Membrane</keyword>
<evidence type="ECO:0000313" key="11">
    <source>
        <dbReference type="EMBL" id="OAD58500.1"/>
    </source>
</evidence>
<dbReference type="InterPro" id="IPR036400">
    <property type="entry name" value="Cyt_B5-like_heme/steroid_sf"/>
</dbReference>
<evidence type="ECO:0000256" key="5">
    <source>
        <dbReference type="ARBA" id="ARBA00023004"/>
    </source>
</evidence>
<dbReference type="Proteomes" id="UP000250275">
    <property type="component" value="Unassembled WGS sequence"/>
</dbReference>
<evidence type="ECO:0000256" key="3">
    <source>
        <dbReference type="ARBA" id="ARBA00022692"/>
    </source>
</evidence>
<accession>A0A310SQL3</accession>
<reference evidence="11 12" key="1">
    <citation type="submission" date="2015-07" db="EMBL/GenBank/DDBJ databases">
        <title>The genome of Eufriesea mexicana.</title>
        <authorList>
            <person name="Pan H."/>
            <person name="Kapheim K."/>
        </authorList>
    </citation>
    <scope>NUCLEOTIDE SEQUENCE [LARGE SCALE GENOMIC DNA]</scope>
    <source>
        <strain evidence="11">0111107269</strain>
        <tissue evidence="11">Whole body</tissue>
    </source>
</reference>
<keyword evidence="3 8" id="KW-0812">Transmembrane</keyword>
<evidence type="ECO:0000313" key="12">
    <source>
        <dbReference type="Proteomes" id="UP000250275"/>
    </source>
</evidence>
<name>A0A310SQL3_9HYME</name>
<dbReference type="GO" id="GO:0020037">
    <property type="term" value="F:heme binding"/>
    <property type="evidence" value="ECO:0007669"/>
    <property type="project" value="UniProtKB-UniRule"/>
</dbReference>
<evidence type="ECO:0000259" key="10">
    <source>
        <dbReference type="PROSITE" id="PS50255"/>
    </source>
</evidence>
<dbReference type="PANTHER" id="PTHR19359">
    <property type="entry name" value="CYTOCHROME B5"/>
    <property type="match status" value="1"/>
</dbReference>
<gene>
    <name evidence="11" type="ORF">WN48_11232</name>
</gene>
<dbReference type="PRINTS" id="PR00363">
    <property type="entry name" value="CYTOCHROMEB5"/>
</dbReference>
<keyword evidence="8" id="KW-1133">Transmembrane helix</keyword>
<dbReference type="Gene3D" id="3.10.120.10">
    <property type="entry name" value="Cytochrome b5-like heme/steroid binding domain"/>
    <property type="match status" value="1"/>
</dbReference>